<keyword evidence="1" id="KW-0489">Methyltransferase</keyword>
<accession>A0A026X203</accession>
<sequence>DISPESLLCKWFARFRSGDVNVSDAARSGRPSTTDDDQIVAAIKADRHLTTREIAERFDIAHTTVAQRLKRLGMKGVVFHHDNAKPHTALVTKKKLKCFGWEVMQHPPYSPDLAPSDYRLFRSLQNNLDGHRFNSVDDIQTYLKDFFAQKSRDFYKRGIMSLPERWQKVVDQDGQYILD</sequence>
<dbReference type="GO" id="GO:0006303">
    <property type="term" value="P:double-strand break repair via nonhomologous end joining"/>
    <property type="evidence" value="ECO:0007669"/>
    <property type="project" value="TreeGrafter"/>
</dbReference>
<dbReference type="GO" id="GO:0000793">
    <property type="term" value="C:condensed chromosome"/>
    <property type="evidence" value="ECO:0007669"/>
    <property type="project" value="TreeGrafter"/>
</dbReference>
<dbReference type="GO" id="GO:0031297">
    <property type="term" value="P:replication fork processing"/>
    <property type="evidence" value="ECO:0007669"/>
    <property type="project" value="TreeGrafter"/>
</dbReference>
<feature type="non-terminal residue" evidence="1">
    <location>
        <position position="1"/>
    </location>
</feature>
<dbReference type="GO" id="GO:0015074">
    <property type="term" value="P:DNA integration"/>
    <property type="evidence" value="ECO:0007669"/>
    <property type="project" value="TreeGrafter"/>
</dbReference>
<dbReference type="GO" id="GO:0003690">
    <property type="term" value="F:double-stranded DNA binding"/>
    <property type="evidence" value="ECO:0007669"/>
    <property type="project" value="TreeGrafter"/>
</dbReference>
<dbReference type="InterPro" id="IPR036390">
    <property type="entry name" value="WH_DNA-bd_sf"/>
</dbReference>
<keyword evidence="2" id="KW-1185">Reference proteome</keyword>
<dbReference type="AlphaFoldDB" id="A0A026X203"/>
<dbReference type="PANTHER" id="PTHR46060:SF2">
    <property type="entry name" value="HISTONE-LYSINE N-METHYLTRANSFERASE SETMAR"/>
    <property type="match status" value="1"/>
</dbReference>
<proteinExistence type="predicted"/>
<dbReference type="SUPFAM" id="SSF46785">
    <property type="entry name" value="Winged helix' DNA-binding domain"/>
    <property type="match status" value="1"/>
</dbReference>
<dbReference type="Gene3D" id="3.30.420.10">
    <property type="entry name" value="Ribonuclease H-like superfamily/Ribonuclease H"/>
    <property type="match status" value="1"/>
</dbReference>
<keyword evidence="1" id="KW-0808">Transferase</keyword>
<name>A0A026X203_OOCBI</name>
<dbReference type="GO" id="GO:0044547">
    <property type="term" value="F:DNA topoisomerase binding"/>
    <property type="evidence" value="ECO:0007669"/>
    <property type="project" value="TreeGrafter"/>
</dbReference>
<dbReference type="GO" id="GO:0005634">
    <property type="term" value="C:nucleus"/>
    <property type="evidence" value="ECO:0007669"/>
    <property type="project" value="TreeGrafter"/>
</dbReference>
<evidence type="ECO:0000313" key="1">
    <source>
        <dbReference type="EMBL" id="EZA62088.1"/>
    </source>
</evidence>
<dbReference type="OrthoDB" id="10032414at2759"/>
<dbReference type="EMBL" id="KK107031">
    <property type="protein sequence ID" value="EZA62088.1"/>
    <property type="molecule type" value="Genomic_DNA"/>
</dbReference>
<dbReference type="InterPro" id="IPR052709">
    <property type="entry name" value="Transposase-MT_Hybrid"/>
</dbReference>
<dbReference type="GO" id="GO:0000014">
    <property type="term" value="F:single-stranded DNA endodeoxyribonuclease activity"/>
    <property type="evidence" value="ECO:0007669"/>
    <property type="project" value="TreeGrafter"/>
</dbReference>
<dbReference type="PANTHER" id="PTHR46060">
    <property type="entry name" value="MARINER MOS1 TRANSPOSASE-LIKE PROTEIN"/>
    <property type="match status" value="1"/>
</dbReference>
<dbReference type="GO" id="GO:0042800">
    <property type="term" value="F:histone H3K4 methyltransferase activity"/>
    <property type="evidence" value="ECO:0007669"/>
    <property type="project" value="TreeGrafter"/>
</dbReference>
<dbReference type="GO" id="GO:0000729">
    <property type="term" value="P:DNA double-strand break processing"/>
    <property type="evidence" value="ECO:0007669"/>
    <property type="project" value="TreeGrafter"/>
</dbReference>
<gene>
    <name evidence="1" type="ORF">X777_05415</name>
</gene>
<evidence type="ECO:0000313" key="2">
    <source>
        <dbReference type="Proteomes" id="UP000053097"/>
    </source>
</evidence>
<organism evidence="1 2">
    <name type="scientific">Ooceraea biroi</name>
    <name type="common">Clonal raider ant</name>
    <name type="synonym">Cerapachys biroi</name>
    <dbReference type="NCBI Taxonomy" id="2015173"/>
    <lineage>
        <taxon>Eukaryota</taxon>
        <taxon>Metazoa</taxon>
        <taxon>Ecdysozoa</taxon>
        <taxon>Arthropoda</taxon>
        <taxon>Hexapoda</taxon>
        <taxon>Insecta</taxon>
        <taxon>Pterygota</taxon>
        <taxon>Neoptera</taxon>
        <taxon>Endopterygota</taxon>
        <taxon>Hymenoptera</taxon>
        <taxon>Apocrita</taxon>
        <taxon>Aculeata</taxon>
        <taxon>Formicoidea</taxon>
        <taxon>Formicidae</taxon>
        <taxon>Dorylinae</taxon>
        <taxon>Ooceraea</taxon>
    </lineage>
</organism>
<reference evidence="1 2" key="1">
    <citation type="journal article" date="2014" name="Curr. Biol.">
        <title>The genome of the clonal raider ant Cerapachys biroi.</title>
        <authorList>
            <person name="Oxley P.R."/>
            <person name="Ji L."/>
            <person name="Fetter-Pruneda I."/>
            <person name="McKenzie S.K."/>
            <person name="Li C."/>
            <person name="Hu H."/>
            <person name="Zhang G."/>
            <person name="Kronauer D.J."/>
        </authorList>
    </citation>
    <scope>NUCLEOTIDE SEQUENCE [LARGE SCALE GENOMIC DNA]</scope>
</reference>
<dbReference type="GO" id="GO:0035861">
    <property type="term" value="C:site of double-strand break"/>
    <property type="evidence" value="ECO:0007669"/>
    <property type="project" value="TreeGrafter"/>
</dbReference>
<dbReference type="Pfam" id="PF13412">
    <property type="entry name" value="HTH_24"/>
    <property type="match status" value="1"/>
</dbReference>
<dbReference type="GO" id="GO:0046975">
    <property type="term" value="F:histone H3K36 methyltransferase activity"/>
    <property type="evidence" value="ECO:0007669"/>
    <property type="project" value="TreeGrafter"/>
</dbReference>
<dbReference type="GO" id="GO:0003697">
    <property type="term" value="F:single-stranded DNA binding"/>
    <property type="evidence" value="ECO:0007669"/>
    <property type="project" value="TreeGrafter"/>
</dbReference>
<dbReference type="InterPro" id="IPR036397">
    <property type="entry name" value="RNaseH_sf"/>
</dbReference>
<dbReference type="Proteomes" id="UP000053097">
    <property type="component" value="Unassembled WGS sequence"/>
</dbReference>
<protein>
    <submittedName>
        <fullName evidence="1">Histone-lysine N-methyltransferase SETMAR</fullName>
    </submittedName>
</protein>
<dbReference type="OMA" id="ACTHGTI"/>
<dbReference type="GO" id="GO:0032259">
    <property type="term" value="P:methylation"/>
    <property type="evidence" value="ECO:0007669"/>
    <property type="project" value="UniProtKB-KW"/>
</dbReference>
<dbReference type="GO" id="GO:0044774">
    <property type="term" value="P:mitotic DNA integrity checkpoint signaling"/>
    <property type="evidence" value="ECO:0007669"/>
    <property type="project" value="TreeGrafter"/>
</dbReference>